<dbReference type="SUPFAM" id="SSF88713">
    <property type="entry name" value="Glycoside hydrolase/deacetylase"/>
    <property type="match status" value="1"/>
</dbReference>
<dbReference type="GO" id="GO:0005975">
    <property type="term" value="P:carbohydrate metabolic process"/>
    <property type="evidence" value="ECO:0007669"/>
    <property type="project" value="InterPro"/>
</dbReference>
<evidence type="ECO:0000313" key="1">
    <source>
        <dbReference type="EMBL" id="QCW81986.1"/>
    </source>
</evidence>
<dbReference type="InterPro" id="IPR011330">
    <property type="entry name" value="Glyco_hydro/deAcase_b/a-brl"/>
</dbReference>
<evidence type="ECO:0000313" key="2">
    <source>
        <dbReference type="Proteomes" id="UP000305881"/>
    </source>
</evidence>
<dbReference type="AlphaFoldDB" id="A0A4P9UQU2"/>
<dbReference type="STRING" id="675511.GCA_000341735_01660"/>
<evidence type="ECO:0008006" key="3">
    <source>
        <dbReference type="Google" id="ProtNLM"/>
    </source>
</evidence>
<organism evidence="1 2">
    <name type="scientific">Methylotuvimicrobium buryatense</name>
    <name type="common">Methylomicrobium buryatense</name>
    <dbReference type="NCBI Taxonomy" id="95641"/>
    <lineage>
        <taxon>Bacteria</taxon>
        <taxon>Pseudomonadati</taxon>
        <taxon>Pseudomonadota</taxon>
        <taxon>Gammaproteobacteria</taxon>
        <taxon>Methylococcales</taxon>
        <taxon>Methylococcaceae</taxon>
        <taxon>Methylotuvimicrobium</taxon>
    </lineage>
</organism>
<keyword evidence="2" id="KW-1185">Reference proteome</keyword>
<accession>A0A4P9UQU2</accession>
<reference evidence="2" key="1">
    <citation type="journal article" date="2019" name="J. Bacteriol.">
        <title>A Mutagenic Screen Identifies a TonB-Dependent Receptor Required for the Lanthanide Metal Switch in the Type I Methanotroph 'Methylotuvimicrobium buryatense' 5GB1C.</title>
        <authorList>
            <person name="Groom J.D."/>
            <person name="Ford S.M."/>
            <person name="Pesesky M.W."/>
            <person name="Lidstrom M.E."/>
        </authorList>
    </citation>
    <scope>NUCLEOTIDE SEQUENCE [LARGE SCALE GENOMIC DNA]</scope>
    <source>
        <strain evidence="2">5GB1C</strain>
    </source>
</reference>
<protein>
    <recommendedName>
        <fullName evidence="3">NodB homology domain-containing protein</fullName>
    </recommendedName>
</protein>
<gene>
    <name evidence="1" type="ORF">EQU24_06770</name>
</gene>
<sequence>MTLGVVLAIPDAKKIIDSNYQSYYARFLKEPCFSEIKDQMLSGLNRGVFDLQLHGMEHYWPGNLVDAYSSENVRDWLSSSEFPESEGLPSALQSRWIDVTRLPSKPISTTQIKQAVDKEVKEFLETFGIPPKVVVPPTFIWDTQVEKEWLHNGLKYLVTPGIKFNARDERGKPVASGKRLFNGQKSETELIYIVRNDYFEPCLGHTSEQAIQALGLKSQLAQPTLLEIHRNNFTQSPEQSENALQQLESCIRLAIEKYPNIKFLSTFELAEIYTGPSRKSNVDDRICTRFIMFLERIWADSSIKKWLIISGLALPVCGLRLFRKII</sequence>
<proteinExistence type="predicted"/>
<dbReference type="Proteomes" id="UP000305881">
    <property type="component" value="Chromosome"/>
</dbReference>
<dbReference type="KEGG" id="mbur:EQU24_06770"/>
<name>A0A4P9UQU2_METBY</name>
<dbReference type="EMBL" id="CP035467">
    <property type="protein sequence ID" value="QCW81986.1"/>
    <property type="molecule type" value="Genomic_DNA"/>
</dbReference>
<dbReference type="OrthoDB" id="5507260at2"/>
<dbReference type="RefSeq" id="WP_138767114.1">
    <property type="nucleotide sequence ID" value="NZ_CP035467.1"/>
</dbReference>